<dbReference type="InterPro" id="IPR003675">
    <property type="entry name" value="Rce1/LyrA-like_dom"/>
</dbReference>
<evidence type="ECO:0000256" key="1">
    <source>
        <dbReference type="SAM" id="Phobius"/>
    </source>
</evidence>
<evidence type="ECO:0000313" key="3">
    <source>
        <dbReference type="EMBL" id="TQM72788.1"/>
    </source>
</evidence>
<feature type="transmembrane region" description="Helical" evidence="1">
    <location>
        <begin position="50"/>
        <end position="68"/>
    </location>
</feature>
<sequence length="286" mass="30607">MPVQSRMTPPQRVFLAAGLAVFVLAYGYLLATGNTAISVSRDPGAAKASLWSAILPPLAAIVLTWAVSPRARVPLPLAGLPPGRVAREAWALVGAAVVMALAAPFAQGGLYPLAKLLLLLIVPLVAFRLTRGTGEKARAIPAPVTWLAPLPAVAAWFLLSQVGPLAIPLTRQLPDPVTLAVGSLLTFLTASLLEEVFYRAWLQTRLEVRYGRWPAIVAQALLFAAMHSGRVTSDGILLGLATIVAFQGVFGLMLGHLWARYRNFWAIVFVHTVTNLVYVPMLLGRA</sequence>
<dbReference type="OrthoDB" id="3609935at2"/>
<dbReference type="RefSeq" id="WP_142262309.1">
    <property type="nucleotide sequence ID" value="NZ_BMPV01000010.1"/>
</dbReference>
<protein>
    <submittedName>
        <fullName evidence="3">CAAX prenyl protease-like protein</fullName>
    </submittedName>
</protein>
<feature type="transmembrane region" description="Helical" evidence="1">
    <location>
        <begin position="12"/>
        <end position="30"/>
    </location>
</feature>
<feature type="transmembrane region" description="Helical" evidence="1">
    <location>
        <begin position="264"/>
        <end position="283"/>
    </location>
</feature>
<keyword evidence="1" id="KW-1133">Transmembrane helix</keyword>
<feature type="domain" description="CAAX prenyl protease 2/Lysostaphin resistance protein A-like" evidence="2">
    <location>
        <begin position="178"/>
        <end position="277"/>
    </location>
</feature>
<comment type="caution">
    <text evidence="3">The sequence shown here is derived from an EMBL/GenBank/DDBJ whole genome shotgun (WGS) entry which is preliminary data.</text>
</comment>
<dbReference type="Proteomes" id="UP000319213">
    <property type="component" value="Unassembled WGS sequence"/>
</dbReference>
<feature type="transmembrane region" description="Helical" evidence="1">
    <location>
        <begin position="142"/>
        <end position="159"/>
    </location>
</feature>
<feature type="transmembrane region" description="Helical" evidence="1">
    <location>
        <begin position="179"/>
        <end position="198"/>
    </location>
</feature>
<accession>A0A543IQE0</accession>
<feature type="transmembrane region" description="Helical" evidence="1">
    <location>
        <begin position="210"/>
        <end position="229"/>
    </location>
</feature>
<dbReference type="EMBL" id="VFPQ01000002">
    <property type="protein sequence ID" value="TQM72788.1"/>
    <property type="molecule type" value="Genomic_DNA"/>
</dbReference>
<keyword evidence="3" id="KW-0378">Hydrolase</keyword>
<reference evidence="3 4" key="1">
    <citation type="submission" date="2019-06" db="EMBL/GenBank/DDBJ databases">
        <title>Sequencing the genomes of 1000 actinobacteria strains.</title>
        <authorList>
            <person name="Klenk H.-P."/>
        </authorList>
    </citation>
    <scope>NUCLEOTIDE SEQUENCE [LARGE SCALE GENOMIC DNA]</scope>
    <source>
        <strain evidence="3 4">DSM 43186</strain>
    </source>
</reference>
<dbReference type="Pfam" id="PF02517">
    <property type="entry name" value="Rce1-like"/>
    <property type="match status" value="1"/>
</dbReference>
<dbReference type="GO" id="GO:0004175">
    <property type="term" value="F:endopeptidase activity"/>
    <property type="evidence" value="ECO:0007669"/>
    <property type="project" value="UniProtKB-ARBA"/>
</dbReference>
<keyword evidence="4" id="KW-1185">Reference proteome</keyword>
<organism evidence="3 4">
    <name type="scientific">Thermopolyspora flexuosa</name>
    <dbReference type="NCBI Taxonomy" id="103836"/>
    <lineage>
        <taxon>Bacteria</taxon>
        <taxon>Bacillati</taxon>
        <taxon>Actinomycetota</taxon>
        <taxon>Actinomycetes</taxon>
        <taxon>Streptosporangiales</taxon>
        <taxon>Streptosporangiaceae</taxon>
        <taxon>Thermopolyspora</taxon>
    </lineage>
</organism>
<keyword evidence="1" id="KW-0472">Membrane</keyword>
<feature type="transmembrane region" description="Helical" evidence="1">
    <location>
        <begin position="235"/>
        <end position="257"/>
    </location>
</feature>
<name>A0A543IQE0_9ACTN</name>
<dbReference type="GO" id="GO:0006508">
    <property type="term" value="P:proteolysis"/>
    <property type="evidence" value="ECO:0007669"/>
    <property type="project" value="UniProtKB-KW"/>
</dbReference>
<keyword evidence="1" id="KW-0812">Transmembrane</keyword>
<evidence type="ECO:0000313" key="4">
    <source>
        <dbReference type="Proteomes" id="UP000319213"/>
    </source>
</evidence>
<dbReference type="GO" id="GO:0080120">
    <property type="term" value="P:CAAX-box protein maturation"/>
    <property type="evidence" value="ECO:0007669"/>
    <property type="project" value="UniProtKB-ARBA"/>
</dbReference>
<feature type="transmembrane region" description="Helical" evidence="1">
    <location>
        <begin position="89"/>
        <end position="107"/>
    </location>
</feature>
<proteinExistence type="predicted"/>
<dbReference type="AlphaFoldDB" id="A0A543IQE0"/>
<feature type="transmembrane region" description="Helical" evidence="1">
    <location>
        <begin position="113"/>
        <end position="130"/>
    </location>
</feature>
<evidence type="ECO:0000259" key="2">
    <source>
        <dbReference type="Pfam" id="PF02517"/>
    </source>
</evidence>
<keyword evidence="3" id="KW-0645">Protease</keyword>
<gene>
    <name evidence="3" type="ORF">FHX40_4948</name>
</gene>